<proteinExistence type="predicted"/>
<dbReference type="CDD" id="cd14653">
    <property type="entry name" value="ZIP_Gal4p-like"/>
    <property type="match status" value="1"/>
</dbReference>
<reference evidence="9" key="1">
    <citation type="journal article" date="2018" name="Nat. Microbiol.">
        <title>Leveraging single-cell genomics to expand the fungal tree of life.</title>
        <authorList>
            <person name="Ahrendt S.R."/>
            <person name="Quandt C.A."/>
            <person name="Ciobanu D."/>
            <person name="Clum A."/>
            <person name="Salamov A."/>
            <person name="Andreopoulos B."/>
            <person name="Cheng J.F."/>
            <person name="Woyke T."/>
            <person name="Pelin A."/>
            <person name="Henrissat B."/>
            <person name="Reynolds N.K."/>
            <person name="Benny G.L."/>
            <person name="Smith M.E."/>
            <person name="James T.Y."/>
            <person name="Grigoriev I.V."/>
        </authorList>
    </citation>
    <scope>NUCLEOTIDE SEQUENCE [LARGE SCALE GENOMIC DNA]</scope>
    <source>
        <strain evidence="9">Benny S71-1</strain>
    </source>
</reference>
<dbReference type="PRINTS" id="PR00054">
    <property type="entry name" value="FUNGALZNCYS"/>
</dbReference>
<keyword evidence="9" id="KW-1185">Reference proteome</keyword>
<dbReference type="PROSITE" id="PS50048">
    <property type="entry name" value="ZN2_CY6_FUNGAL_2"/>
    <property type="match status" value="1"/>
</dbReference>
<dbReference type="InterPro" id="IPR050815">
    <property type="entry name" value="TF_fung"/>
</dbReference>
<evidence type="ECO:0000256" key="2">
    <source>
        <dbReference type="ARBA" id="ARBA00022723"/>
    </source>
</evidence>
<dbReference type="SUPFAM" id="SSF57701">
    <property type="entry name" value="Zn2/Cys6 DNA-binding domain"/>
    <property type="match status" value="1"/>
</dbReference>
<dbReference type="GO" id="GO:0008270">
    <property type="term" value="F:zinc ion binding"/>
    <property type="evidence" value="ECO:0007669"/>
    <property type="project" value="InterPro"/>
</dbReference>
<dbReference type="Pfam" id="PF00172">
    <property type="entry name" value="Zn_clus"/>
    <property type="match status" value="1"/>
</dbReference>
<sequence length="100" mass="11203">MQPGAQNDASPAKKQRATAHPTGTRVASGNGSATRHLACDACRKRKVKCDSVKPACSGCQRHNTVCHYQTEIRKRGSRVDYVHQLEKRLQWMEQLLRSQS</sequence>
<dbReference type="InterPro" id="IPR020448">
    <property type="entry name" value="Maltose_ferment_reg_DNA-bd"/>
</dbReference>
<evidence type="ECO:0000259" key="7">
    <source>
        <dbReference type="PROSITE" id="PS50048"/>
    </source>
</evidence>
<evidence type="ECO:0000313" key="8">
    <source>
        <dbReference type="EMBL" id="RKP27290.1"/>
    </source>
</evidence>
<evidence type="ECO:0000256" key="1">
    <source>
        <dbReference type="ARBA" id="ARBA00004123"/>
    </source>
</evidence>
<evidence type="ECO:0000256" key="3">
    <source>
        <dbReference type="ARBA" id="ARBA00023015"/>
    </source>
</evidence>
<dbReference type="CDD" id="cd00067">
    <property type="entry name" value="GAL4"/>
    <property type="match status" value="1"/>
</dbReference>
<dbReference type="GO" id="GO:0005634">
    <property type="term" value="C:nucleus"/>
    <property type="evidence" value="ECO:0007669"/>
    <property type="project" value="UniProtKB-SubCell"/>
</dbReference>
<organism evidence="8 9">
    <name type="scientific">Syncephalis pseudoplumigaleata</name>
    <dbReference type="NCBI Taxonomy" id="1712513"/>
    <lineage>
        <taxon>Eukaryota</taxon>
        <taxon>Fungi</taxon>
        <taxon>Fungi incertae sedis</taxon>
        <taxon>Zoopagomycota</taxon>
        <taxon>Zoopagomycotina</taxon>
        <taxon>Zoopagomycetes</taxon>
        <taxon>Zoopagales</taxon>
        <taxon>Piptocephalidaceae</taxon>
        <taxon>Syncephalis</taxon>
    </lineage>
</organism>
<dbReference type="EMBL" id="KZ989234">
    <property type="protein sequence ID" value="RKP27290.1"/>
    <property type="molecule type" value="Genomic_DNA"/>
</dbReference>
<name>A0A4P9Z6J0_9FUNG</name>
<dbReference type="Gene3D" id="4.10.240.10">
    <property type="entry name" value="Zn(2)-C6 fungal-type DNA-binding domain"/>
    <property type="match status" value="1"/>
</dbReference>
<evidence type="ECO:0000256" key="5">
    <source>
        <dbReference type="ARBA" id="ARBA00023242"/>
    </source>
</evidence>
<dbReference type="AlphaFoldDB" id="A0A4P9Z6J0"/>
<evidence type="ECO:0000256" key="6">
    <source>
        <dbReference type="SAM" id="MobiDB-lite"/>
    </source>
</evidence>
<evidence type="ECO:0000256" key="4">
    <source>
        <dbReference type="ARBA" id="ARBA00023163"/>
    </source>
</evidence>
<evidence type="ECO:0000313" key="9">
    <source>
        <dbReference type="Proteomes" id="UP000278143"/>
    </source>
</evidence>
<dbReference type="PANTHER" id="PTHR47338:SF5">
    <property type="entry name" value="ZN(II)2CYS6 TRANSCRIPTION FACTOR (EUROFUNG)"/>
    <property type="match status" value="1"/>
</dbReference>
<dbReference type="GO" id="GO:0003677">
    <property type="term" value="F:DNA binding"/>
    <property type="evidence" value="ECO:0007669"/>
    <property type="project" value="InterPro"/>
</dbReference>
<keyword evidence="5" id="KW-0539">Nucleus</keyword>
<dbReference type="InterPro" id="IPR001138">
    <property type="entry name" value="Zn2Cys6_DnaBD"/>
</dbReference>
<dbReference type="PANTHER" id="PTHR47338">
    <property type="entry name" value="ZN(II)2CYS6 TRANSCRIPTION FACTOR (EUROFUNG)-RELATED"/>
    <property type="match status" value="1"/>
</dbReference>
<comment type="subcellular location">
    <subcellularLocation>
        <location evidence="1">Nucleus</location>
    </subcellularLocation>
</comment>
<keyword evidence="2" id="KW-0479">Metal-binding</keyword>
<dbReference type="Proteomes" id="UP000278143">
    <property type="component" value="Unassembled WGS sequence"/>
</dbReference>
<gene>
    <name evidence="8" type="ORF">SYNPS1DRAFT_12910</name>
</gene>
<dbReference type="PROSITE" id="PS00463">
    <property type="entry name" value="ZN2_CY6_FUNGAL_1"/>
    <property type="match status" value="1"/>
</dbReference>
<protein>
    <recommendedName>
        <fullName evidence="7">Zn(2)-C6 fungal-type domain-containing protein</fullName>
    </recommendedName>
</protein>
<feature type="non-terminal residue" evidence="8">
    <location>
        <position position="100"/>
    </location>
</feature>
<keyword evidence="4" id="KW-0804">Transcription</keyword>
<feature type="domain" description="Zn(2)-C6 fungal-type" evidence="7">
    <location>
        <begin position="38"/>
        <end position="68"/>
    </location>
</feature>
<dbReference type="OrthoDB" id="39175at2759"/>
<accession>A0A4P9Z6J0</accession>
<dbReference type="InterPro" id="IPR036864">
    <property type="entry name" value="Zn2-C6_fun-type_DNA-bd_sf"/>
</dbReference>
<dbReference type="GO" id="GO:0000981">
    <property type="term" value="F:DNA-binding transcription factor activity, RNA polymerase II-specific"/>
    <property type="evidence" value="ECO:0007669"/>
    <property type="project" value="InterPro"/>
</dbReference>
<keyword evidence="3" id="KW-0805">Transcription regulation</keyword>
<dbReference type="SMART" id="SM00066">
    <property type="entry name" value="GAL4"/>
    <property type="match status" value="1"/>
</dbReference>
<feature type="region of interest" description="Disordered" evidence="6">
    <location>
        <begin position="1"/>
        <end position="34"/>
    </location>
</feature>